<dbReference type="InterPro" id="IPR002622">
    <property type="entry name" value="Transposase_14"/>
</dbReference>
<reference evidence="2" key="1">
    <citation type="submission" date="2017-08" db="EMBL/GenBank/DDBJ databases">
        <title>Genome sequence of Candidatus Hamiltonella defensa from Acyrthosiphon pisum strain MI47.</title>
        <authorList>
            <person name="Patel V.A."/>
            <person name="Chevignon G."/>
            <person name="Russell J.A."/>
            <person name="Oliver K.M."/>
        </authorList>
    </citation>
    <scope>NUCLEOTIDE SEQUENCE</scope>
    <source>
        <strain evidence="2">MI47</strain>
        <plasmid evidence="2">p1_M47_H.defensa</plasmid>
    </source>
</reference>
<feature type="domain" description="Transposase Synechocystis PCC 6803" evidence="1">
    <location>
        <begin position="1"/>
        <end position="86"/>
    </location>
</feature>
<protein>
    <recommendedName>
        <fullName evidence="1">Transposase Synechocystis PCC 6803 domain-containing protein</fullName>
    </recommendedName>
</protein>
<dbReference type="Proteomes" id="UP000792865">
    <property type="component" value="Plasmid p1_M47_H.defensa"/>
</dbReference>
<organism evidence="2 3">
    <name type="scientific">Candidatus Williamhamiltonella defendens</name>
    <dbReference type="NCBI Taxonomy" id="138072"/>
    <lineage>
        <taxon>Bacteria</taxon>
        <taxon>Pseudomonadati</taxon>
        <taxon>Pseudomonadota</taxon>
        <taxon>Gammaproteobacteria</taxon>
        <taxon>Enterobacterales</taxon>
        <taxon>Enterobacteriaceae</taxon>
        <taxon>aphid secondary symbionts</taxon>
        <taxon>Candidatus Williamhamiltonella</taxon>
    </lineage>
</organism>
<dbReference type="RefSeq" id="WP_095034886.1">
    <property type="nucleotide sequence ID" value="NZ_CAWNYN010000002.1"/>
</dbReference>
<dbReference type="EMBL" id="CP022933">
    <property type="protein sequence ID" value="ASV34471.1"/>
    <property type="molecule type" value="Genomic_DNA"/>
</dbReference>
<evidence type="ECO:0000259" key="1">
    <source>
        <dbReference type="Pfam" id="PF01710"/>
    </source>
</evidence>
<accession>A0AAC9VMF3</accession>
<geneLocation type="plasmid" evidence="2 3">
    <name>p1_M47_H.defensa</name>
</geneLocation>
<gene>
    <name evidence="2" type="ORF">CJJ18_10610</name>
</gene>
<name>A0AAC9VMF3_9ENTR</name>
<keyword evidence="2" id="KW-0614">Plasmid</keyword>
<dbReference type="Pfam" id="PF01710">
    <property type="entry name" value="HTH_Tnp_IS630"/>
    <property type="match status" value="1"/>
</dbReference>
<dbReference type="AlphaFoldDB" id="A0AAC9VMF3"/>
<proteinExistence type="predicted"/>
<evidence type="ECO:0000313" key="2">
    <source>
        <dbReference type="EMBL" id="ASV34471.1"/>
    </source>
</evidence>
<evidence type="ECO:0000313" key="3">
    <source>
        <dbReference type="Proteomes" id="UP000792865"/>
    </source>
</evidence>
<sequence length="87" mass="10121">MSYSVDFRQKVLKIREKEGLSIKQTAQCFHVGTASITRGLKLIEPAPCSSRRRKIDKEAFIKEVEQYPDAYQRERAARFGVYPKAIW</sequence>